<evidence type="ECO:0008006" key="4">
    <source>
        <dbReference type="Google" id="ProtNLM"/>
    </source>
</evidence>
<gene>
    <name evidence="2" type="ORF">B0T24DRAFT_610955</name>
</gene>
<accession>A0AAE0KMY1</accession>
<dbReference type="Pfam" id="PF14124">
    <property type="entry name" value="DUF4291"/>
    <property type="match status" value="1"/>
</dbReference>
<feature type="compositionally biased region" description="Basic residues" evidence="1">
    <location>
        <begin position="104"/>
        <end position="114"/>
    </location>
</feature>
<evidence type="ECO:0000256" key="1">
    <source>
        <dbReference type="SAM" id="MobiDB-lite"/>
    </source>
</evidence>
<reference evidence="2" key="1">
    <citation type="journal article" date="2023" name="Mol. Phylogenet. Evol.">
        <title>Genome-scale phylogeny and comparative genomics of the fungal order Sordariales.</title>
        <authorList>
            <person name="Hensen N."/>
            <person name="Bonometti L."/>
            <person name="Westerberg I."/>
            <person name="Brannstrom I.O."/>
            <person name="Guillou S."/>
            <person name="Cros-Aarteil S."/>
            <person name="Calhoun S."/>
            <person name="Haridas S."/>
            <person name="Kuo A."/>
            <person name="Mondo S."/>
            <person name="Pangilinan J."/>
            <person name="Riley R."/>
            <person name="LaButti K."/>
            <person name="Andreopoulos B."/>
            <person name="Lipzen A."/>
            <person name="Chen C."/>
            <person name="Yan M."/>
            <person name="Daum C."/>
            <person name="Ng V."/>
            <person name="Clum A."/>
            <person name="Steindorff A."/>
            <person name="Ohm R.A."/>
            <person name="Martin F."/>
            <person name="Silar P."/>
            <person name="Natvig D.O."/>
            <person name="Lalanne C."/>
            <person name="Gautier V."/>
            <person name="Ament-Velasquez S.L."/>
            <person name="Kruys A."/>
            <person name="Hutchinson M.I."/>
            <person name="Powell A.J."/>
            <person name="Barry K."/>
            <person name="Miller A.N."/>
            <person name="Grigoriev I.V."/>
            <person name="Debuchy R."/>
            <person name="Gladieux P."/>
            <person name="Hiltunen Thoren M."/>
            <person name="Johannesson H."/>
        </authorList>
    </citation>
    <scope>NUCLEOTIDE SEQUENCE</scope>
    <source>
        <strain evidence="2">CBS 958.72</strain>
    </source>
</reference>
<dbReference type="EMBL" id="JAULSN010000002">
    <property type="protein sequence ID" value="KAK3379195.1"/>
    <property type="molecule type" value="Genomic_DNA"/>
</dbReference>
<dbReference type="Proteomes" id="UP001287356">
    <property type="component" value="Unassembled WGS sequence"/>
</dbReference>
<feature type="region of interest" description="Disordered" evidence="1">
    <location>
        <begin position="103"/>
        <end position="154"/>
    </location>
</feature>
<comment type="caution">
    <text evidence="2">The sequence shown here is derived from an EMBL/GenBank/DDBJ whole genome shotgun (WGS) entry which is preliminary data.</text>
</comment>
<dbReference type="InterPro" id="IPR025633">
    <property type="entry name" value="DUF4291"/>
</dbReference>
<keyword evidence="3" id="KW-1185">Reference proteome</keyword>
<dbReference type="PANTHER" id="PTHR38567">
    <property type="entry name" value="DUF4291 DOMAIN-CONTAINING PROTEIN"/>
    <property type="match status" value="1"/>
</dbReference>
<evidence type="ECO:0000313" key="2">
    <source>
        <dbReference type="EMBL" id="KAK3379195.1"/>
    </source>
</evidence>
<dbReference type="PANTHER" id="PTHR38567:SF1">
    <property type="entry name" value="DUF4291 DOMAIN-CONTAINING PROTEIN"/>
    <property type="match status" value="1"/>
</dbReference>
<dbReference type="AlphaFoldDB" id="A0AAE0KMY1"/>
<name>A0AAE0KMY1_9PEZI</name>
<sequence>MESTTAPASPPPYREIRALFDDETITVYQAYSGTIASAAVAAQRLNASAAFSTTRMTWIKPSWAWMLYRAGYSHKDKGQERILALRMKHADFLSLLEKGVVARNHQHNSRRRRRSTDEAETETKVGAPGGDGDAREGAAGVGTAEDSQSLQVPREGSMLPQVRIQWDPERTVRLEKLGHRSIQIGVPGGLSAHWAENLIVSIEDVTQAARDLKKLLDERPNVSDDELVRLGLVPVERPFPVPEELQRALGMILPPPSDLDAGGG</sequence>
<organism evidence="2 3">
    <name type="scientific">Lasiosphaeria ovina</name>
    <dbReference type="NCBI Taxonomy" id="92902"/>
    <lineage>
        <taxon>Eukaryota</taxon>
        <taxon>Fungi</taxon>
        <taxon>Dikarya</taxon>
        <taxon>Ascomycota</taxon>
        <taxon>Pezizomycotina</taxon>
        <taxon>Sordariomycetes</taxon>
        <taxon>Sordariomycetidae</taxon>
        <taxon>Sordariales</taxon>
        <taxon>Lasiosphaeriaceae</taxon>
        <taxon>Lasiosphaeria</taxon>
    </lineage>
</organism>
<protein>
    <recommendedName>
        <fullName evidence="4">ATP-dependent RNA helicase DHX8</fullName>
    </recommendedName>
</protein>
<reference evidence="2" key="2">
    <citation type="submission" date="2023-06" db="EMBL/GenBank/DDBJ databases">
        <authorList>
            <consortium name="Lawrence Berkeley National Laboratory"/>
            <person name="Haridas S."/>
            <person name="Hensen N."/>
            <person name="Bonometti L."/>
            <person name="Westerberg I."/>
            <person name="Brannstrom I.O."/>
            <person name="Guillou S."/>
            <person name="Cros-Aarteil S."/>
            <person name="Calhoun S."/>
            <person name="Kuo A."/>
            <person name="Mondo S."/>
            <person name="Pangilinan J."/>
            <person name="Riley R."/>
            <person name="Labutti K."/>
            <person name="Andreopoulos B."/>
            <person name="Lipzen A."/>
            <person name="Chen C."/>
            <person name="Yanf M."/>
            <person name="Daum C."/>
            <person name="Ng V."/>
            <person name="Clum A."/>
            <person name="Steindorff A."/>
            <person name="Ohm R."/>
            <person name="Martin F."/>
            <person name="Silar P."/>
            <person name="Natvig D."/>
            <person name="Lalanne C."/>
            <person name="Gautier V."/>
            <person name="Ament-Velasquez S.L."/>
            <person name="Kruys A."/>
            <person name="Hutchinson M.I."/>
            <person name="Powell A.J."/>
            <person name="Barry K."/>
            <person name="Miller A.N."/>
            <person name="Grigoriev I.V."/>
            <person name="Debuchy R."/>
            <person name="Gladieux P."/>
            <person name="Thoren M.H."/>
            <person name="Johannesson H."/>
        </authorList>
    </citation>
    <scope>NUCLEOTIDE SEQUENCE</scope>
    <source>
        <strain evidence="2">CBS 958.72</strain>
    </source>
</reference>
<proteinExistence type="predicted"/>
<evidence type="ECO:0000313" key="3">
    <source>
        <dbReference type="Proteomes" id="UP001287356"/>
    </source>
</evidence>